<dbReference type="InterPro" id="IPR000182">
    <property type="entry name" value="GNAT_dom"/>
</dbReference>
<name>A0ABY5YJ84_9DEIO</name>
<evidence type="ECO:0000259" key="1">
    <source>
        <dbReference type="PROSITE" id="PS51186"/>
    </source>
</evidence>
<accession>A0ABY5YJ84</accession>
<protein>
    <submittedName>
        <fullName evidence="2">GNAT family N-acetyltransferase</fullName>
    </submittedName>
</protein>
<dbReference type="EMBL" id="CP104213">
    <property type="protein sequence ID" value="UWX63848.1"/>
    <property type="molecule type" value="Genomic_DNA"/>
</dbReference>
<dbReference type="Proteomes" id="UP001060261">
    <property type="component" value="Chromosome"/>
</dbReference>
<dbReference type="InterPro" id="IPR016181">
    <property type="entry name" value="Acyl_CoA_acyltransferase"/>
</dbReference>
<dbReference type="SUPFAM" id="SSF55729">
    <property type="entry name" value="Acyl-CoA N-acyltransferases (Nat)"/>
    <property type="match status" value="1"/>
</dbReference>
<dbReference type="PANTHER" id="PTHR43441">
    <property type="entry name" value="RIBOSOMAL-PROTEIN-SERINE ACETYLTRANSFERASE"/>
    <property type="match status" value="1"/>
</dbReference>
<dbReference type="RefSeq" id="WP_260560127.1">
    <property type="nucleotide sequence ID" value="NZ_BAABEC010000190.1"/>
</dbReference>
<dbReference type="InterPro" id="IPR051908">
    <property type="entry name" value="Ribosomal_N-acetyltransferase"/>
</dbReference>
<dbReference type="Pfam" id="PF13302">
    <property type="entry name" value="Acetyltransf_3"/>
    <property type="match status" value="1"/>
</dbReference>
<evidence type="ECO:0000313" key="3">
    <source>
        <dbReference type="Proteomes" id="UP001060261"/>
    </source>
</evidence>
<sequence length="181" mass="20298">MPDLLPPPLLSAGPFTLRPFHLGDATVVMEAGRDPLIPLVTTVQAGGNLQQAEAFIKRQHQRLSTGQGYSLAIANAQDQAIGQIGLWPAAQGRASIGYWVVSSQRRQGVAVQALRSISRWGLSLPELHRLELYIEPWNESSWRTAERAGYQREGLLRSWQTVGEKRRDMWMYSLIQHDPEC</sequence>
<evidence type="ECO:0000313" key="2">
    <source>
        <dbReference type="EMBL" id="UWX63848.1"/>
    </source>
</evidence>
<feature type="domain" description="N-acetyltransferase" evidence="1">
    <location>
        <begin position="15"/>
        <end position="176"/>
    </location>
</feature>
<keyword evidence="3" id="KW-1185">Reference proteome</keyword>
<reference evidence="2" key="1">
    <citation type="submission" date="2022-09" db="EMBL/GenBank/DDBJ databases">
        <title>genome sequence of Deinococcus rubellus.</title>
        <authorList>
            <person name="Srinivasan S."/>
        </authorList>
    </citation>
    <scope>NUCLEOTIDE SEQUENCE</scope>
    <source>
        <strain evidence="2">Ant6</strain>
    </source>
</reference>
<dbReference type="Gene3D" id="3.40.630.30">
    <property type="match status" value="1"/>
</dbReference>
<gene>
    <name evidence="2" type="ORF">N0D28_14145</name>
</gene>
<dbReference type="PROSITE" id="PS51186">
    <property type="entry name" value="GNAT"/>
    <property type="match status" value="1"/>
</dbReference>
<proteinExistence type="predicted"/>
<dbReference type="PANTHER" id="PTHR43441:SF10">
    <property type="entry name" value="ACETYLTRANSFERASE"/>
    <property type="match status" value="1"/>
</dbReference>
<organism evidence="2 3">
    <name type="scientific">Deinococcus rubellus</name>
    <dbReference type="NCBI Taxonomy" id="1889240"/>
    <lineage>
        <taxon>Bacteria</taxon>
        <taxon>Thermotogati</taxon>
        <taxon>Deinococcota</taxon>
        <taxon>Deinococci</taxon>
        <taxon>Deinococcales</taxon>
        <taxon>Deinococcaceae</taxon>
        <taxon>Deinococcus</taxon>
    </lineage>
</organism>